<evidence type="ECO:0000259" key="3">
    <source>
        <dbReference type="Pfam" id="PF13359"/>
    </source>
</evidence>
<dbReference type="Pfam" id="PF13359">
    <property type="entry name" value="DDE_Tnp_4"/>
    <property type="match status" value="1"/>
</dbReference>
<dbReference type="AlphaFoldDB" id="A0A6J8D118"/>
<protein>
    <recommendedName>
        <fullName evidence="3">DDE Tnp4 domain-containing protein</fullName>
    </recommendedName>
</protein>
<dbReference type="OrthoDB" id="10435536at2759"/>
<organism evidence="4 5">
    <name type="scientific">Mytilus coruscus</name>
    <name type="common">Sea mussel</name>
    <dbReference type="NCBI Taxonomy" id="42192"/>
    <lineage>
        <taxon>Eukaryota</taxon>
        <taxon>Metazoa</taxon>
        <taxon>Spiralia</taxon>
        <taxon>Lophotrochozoa</taxon>
        <taxon>Mollusca</taxon>
        <taxon>Bivalvia</taxon>
        <taxon>Autobranchia</taxon>
        <taxon>Pteriomorphia</taxon>
        <taxon>Mytilida</taxon>
        <taxon>Mytiloidea</taxon>
        <taxon>Mytilidae</taxon>
        <taxon>Mytilinae</taxon>
        <taxon>Mytilus</taxon>
    </lineage>
</organism>
<feature type="domain" description="DDE Tnp4" evidence="3">
    <location>
        <begin position="54"/>
        <end position="205"/>
    </location>
</feature>
<keyword evidence="2" id="KW-0479">Metal-binding</keyword>
<sequence>MALMFDVSKTLVHKAIHEMWLLLHQAFRSMITWLSAEEWESMKGELEELEEAVGTSHRIHRPTEKQALFYSGHRHIHCIHTQVIIDTGKKIRYIKSGFLGHNNDVMTYRLMDAIGPHEILSFLRDCYLLGDTIYPSEHPITTPYTARQLRNQNAVIRDQSKFVNEKIRARRVFVKHSIRRMKIYKIIGSLYRHCRNDIAPIVELCSPFSLRRNLLHD</sequence>
<evidence type="ECO:0000256" key="2">
    <source>
        <dbReference type="ARBA" id="ARBA00022723"/>
    </source>
</evidence>
<comment type="cofactor">
    <cofactor evidence="1">
        <name>a divalent metal cation</name>
        <dbReference type="ChEBI" id="CHEBI:60240"/>
    </cofactor>
</comment>
<name>A0A6J8D118_MYTCO</name>
<dbReference type="EMBL" id="CACVKT020006353">
    <property type="protein sequence ID" value="CAC5400952.1"/>
    <property type="molecule type" value="Genomic_DNA"/>
</dbReference>
<dbReference type="InterPro" id="IPR027806">
    <property type="entry name" value="HARBI1_dom"/>
</dbReference>
<proteinExistence type="predicted"/>
<dbReference type="Proteomes" id="UP000507470">
    <property type="component" value="Unassembled WGS sequence"/>
</dbReference>
<accession>A0A6J8D118</accession>
<reference evidence="4 5" key="1">
    <citation type="submission" date="2020-06" db="EMBL/GenBank/DDBJ databases">
        <authorList>
            <person name="Li R."/>
            <person name="Bekaert M."/>
        </authorList>
    </citation>
    <scope>NUCLEOTIDE SEQUENCE [LARGE SCALE GENOMIC DNA]</scope>
    <source>
        <strain evidence="5">wild</strain>
    </source>
</reference>
<evidence type="ECO:0000313" key="4">
    <source>
        <dbReference type="EMBL" id="CAC5400952.1"/>
    </source>
</evidence>
<evidence type="ECO:0000256" key="1">
    <source>
        <dbReference type="ARBA" id="ARBA00001968"/>
    </source>
</evidence>
<evidence type="ECO:0000313" key="5">
    <source>
        <dbReference type="Proteomes" id="UP000507470"/>
    </source>
</evidence>
<dbReference type="GO" id="GO:0046872">
    <property type="term" value="F:metal ion binding"/>
    <property type="evidence" value="ECO:0007669"/>
    <property type="project" value="UniProtKB-KW"/>
</dbReference>
<keyword evidence="5" id="KW-1185">Reference proteome</keyword>
<gene>
    <name evidence="4" type="ORF">MCOR_35092</name>
</gene>